<evidence type="ECO:0000256" key="4">
    <source>
        <dbReference type="ARBA" id="ARBA00022679"/>
    </source>
</evidence>
<feature type="domain" description="PAS" evidence="7">
    <location>
        <begin position="391"/>
        <end position="442"/>
    </location>
</feature>
<evidence type="ECO:0000256" key="2">
    <source>
        <dbReference type="ARBA" id="ARBA00012438"/>
    </source>
</evidence>
<feature type="coiled-coil region" evidence="6">
    <location>
        <begin position="612"/>
        <end position="665"/>
    </location>
</feature>
<dbReference type="InterPro" id="IPR000700">
    <property type="entry name" value="PAS-assoc_C"/>
</dbReference>
<gene>
    <name evidence="9" type="ORF">C471_16052</name>
</gene>
<dbReference type="SMART" id="SM00086">
    <property type="entry name" value="PAC"/>
    <property type="match status" value="3"/>
</dbReference>
<keyword evidence="3" id="KW-0597">Phosphoprotein</keyword>
<feature type="domain" description="PAC" evidence="8">
    <location>
        <begin position="445"/>
        <end position="496"/>
    </location>
</feature>
<sequence>MEHRREPVHSVVHVGAAADRVREAAAESTAVAGPDCVLSVGEAVTELRSLDPDDVRLIVCELTAGSGVDPLVEVREALPDTPSLAVVSDPAAVGDALGAGATDVLVRRDGADETTLFARRMDTVATTPVESSLGSESTERLLDAIDDSFYVLDADGGLRRWNDRFRAVTGYDDDELRGMHALEFFSGADRERIADAIETAIDTGSDTVEAELVAKDGTTTPVEYTGAAVTDADGTPRGVVGVGRDVTDRREREEQLLRLRQAVETVVDNAPLTLFEVEPGGTVSMVRGETLSRRLRRRIARGDAVAEAFADQPQLRRSVDAALEGEPSHGLVGIGDSTLETWLQPALDETGTVSRVIGLALDVTEREDRAVMLDQIQTNAGEVIWISTPGKGSMDFVSDSYEEVWGLPPETLEEDAMSFLEAVHPDDRDRIEAALAEQREDPDAYEETYRVVHPDGEVRWVHDQSSAVYEDGELTRIVGIATDITVRKRRERELRLKNRAIETAPVGIAIHETTGTGSPITHVNDRFEAITGYDREAIVGEAISVLGGSDTDGDQIRKLKSALRAGDRRSQTAVLHRADGTPFWGRVDVAPVDETDRDVTHAVSFVQDVTEAKEHEQEIERHLTEFGEVLAEDLGVPLREARERLNAATAEGAGAEAELRRAERSIETAVSLVEDLTTVHSFSVESRRLSESMRKSTGIDRTR</sequence>
<dbReference type="Pfam" id="PF13426">
    <property type="entry name" value="PAS_9"/>
    <property type="match status" value="1"/>
</dbReference>
<comment type="catalytic activity">
    <reaction evidence="1">
        <text>ATP + protein L-histidine = ADP + protein N-phospho-L-histidine.</text>
        <dbReference type="EC" id="2.7.13.3"/>
    </reaction>
</comment>
<dbReference type="Gene3D" id="3.30.450.20">
    <property type="entry name" value="PAS domain"/>
    <property type="match status" value="4"/>
</dbReference>
<dbReference type="PANTHER" id="PTHR43304:SF1">
    <property type="entry name" value="PAC DOMAIN-CONTAINING PROTEIN"/>
    <property type="match status" value="1"/>
</dbReference>
<dbReference type="PROSITE" id="PS50113">
    <property type="entry name" value="PAC"/>
    <property type="match status" value="3"/>
</dbReference>
<keyword evidence="4" id="KW-0808">Transferase</keyword>
<dbReference type="InterPro" id="IPR000014">
    <property type="entry name" value="PAS"/>
</dbReference>
<dbReference type="PANTHER" id="PTHR43304">
    <property type="entry name" value="PHYTOCHROME-LIKE PROTEIN CPH1"/>
    <property type="match status" value="1"/>
</dbReference>
<comment type="caution">
    <text evidence="9">The sequence shown here is derived from an EMBL/GenBank/DDBJ whole genome shotgun (WGS) entry which is preliminary data.</text>
</comment>
<evidence type="ECO:0000256" key="1">
    <source>
        <dbReference type="ARBA" id="ARBA00000085"/>
    </source>
</evidence>
<feature type="domain" description="PAS" evidence="7">
    <location>
        <begin position="493"/>
        <end position="566"/>
    </location>
</feature>
<evidence type="ECO:0000313" key="9">
    <source>
        <dbReference type="EMBL" id="ELZ36332.1"/>
    </source>
</evidence>
<reference evidence="9 10" key="1">
    <citation type="journal article" date="2014" name="PLoS Genet.">
        <title>Phylogenetically driven sequencing of extremely halophilic archaea reveals strategies for static and dynamic osmo-response.</title>
        <authorList>
            <person name="Becker E.A."/>
            <person name="Seitzer P.M."/>
            <person name="Tritt A."/>
            <person name="Larsen D."/>
            <person name="Krusor M."/>
            <person name="Yao A.I."/>
            <person name="Wu D."/>
            <person name="Madern D."/>
            <person name="Eisen J.A."/>
            <person name="Darling A.E."/>
            <person name="Facciotti M.T."/>
        </authorList>
    </citation>
    <scope>NUCLEOTIDE SEQUENCE [LARGE SCALE GENOMIC DNA]</scope>
    <source>
        <strain evidence="9 10">DSM 1137</strain>
    </source>
</reference>
<dbReference type="CDD" id="cd00130">
    <property type="entry name" value="PAS"/>
    <property type="match status" value="3"/>
</dbReference>
<evidence type="ECO:0000256" key="5">
    <source>
        <dbReference type="ARBA" id="ARBA00022777"/>
    </source>
</evidence>
<dbReference type="EC" id="2.7.13.3" evidence="2"/>
<dbReference type="InterPro" id="IPR035965">
    <property type="entry name" value="PAS-like_dom_sf"/>
</dbReference>
<dbReference type="PROSITE" id="PS50112">
    <property type="entry name" value="PAS"/>
    <property type="match status" value="3"/>
</dbReference>
<evidence type="ECO:0000259" key="7">
    <source>
        <dbReference type="PROSITE" id="PS50112"/>
    </source>
</evidence>
<feature type="domain" description="PAS" evidence="7">
    <location>
        <begin position="134"/>
        <end position="204"/>
    </location>
</feature>
<feature type="domain" description="PAC" evidence="8">
    <location>
        <begin position="568"/>
        <end position="621"/>
    </location>
</feature>
<dbReference type="RefSeq" id="WP_004050722.1">
    <property type="nucleotide sequence ID" value="NZ_AOJE01000070.1"/>
</dbReference>
<dbReference type="STRING" id="1227484.C471_16052"/>
<dbReference type="Pfam" id="PF08447">
    <property type="entry name" value="PAS_3"/>
    <property type="match status" value="1"/>
</dbReference>
<organism evidence="9 10">
    <name type="scientific">Halorubrum saccharovorum DSM 1137</name>
    <dbReference type="NCBI Taxonomy" id="1227484"/>
    <lineage>
        <taxon>Archaea</taxon>
        <taxon>Methanobacteriati</taxon>
        <taxon>Methanobacteriota</taxon>
        <taxon>Stenosarchaea group</taxon>
        <taxon>Halobacteria</taxon>
        <taxon>Halobacteriales</taxon>
        <taxon>Haloferacaceae</taxon>
        <taxon>Halorubrum</taxon>
    </lineage>
</organism>
<dbReference type="Pfam" id="PF08448">
    <property type="entry name" value="PAS_4"/>
    <property type="match status" value="1"/>
</dbReference>
<dbReference type="SUPFAM" id="SSF55785">
    <property type="entry name" value="PYP-like sensor domain (PAS domain)"/>
    <property type="match status" value="3"/>
</dbReference>
<dbReference type="InterPro" id="IPR013655">
    <property type="entry name" value="PAS_fold_3"/>
</dbReference>
<dbReference type="eggNOG" id="arCOG02333">
    <property type="taxonomic scope" value="Archaea"/>
</dbReference>
<dbReference type="InterPro" id="IPR001610">
    <property type="entry name" value="PAC"/>
</dbReference>
<dbReference type="SMART" id="SM00091">
    <property type="entry name" value="PAS"/>
    <property type="match status" value="3"/>
</dbReference>
<dbReference type="InterPro" id="IPR013656">
    <property type="entry name" value="PAS_4"/>
</dbReference>
<keyword evidence="10" id="KW-1185">Reference proteome</keyword>
<name>M0DNN7_9EURY</name>
<evidence type="ECO:0000256" key="6">
    <source>
        <dbReference type="SAM" id="Coils"/>
    </source>
</evidence>
<evidence type="ECO:0000259" key="8">
    <source>
        <dbReference type="PROSITE" id="PS50113"/>
    </source>
</evidence>
<keyword evidence="5" id="KW-0418">Kinase</keyword>
<evidence type="ECO:0000256" key="3">
    <source>
        <dbReference type="ARBA" id="ARBA00022553"/>
    </source>
</evidence>
<dbReference type="PATRIC" id="fig|1227484.4.peg.3165"/>
<dbReference type="OrthoDB" id="106630at2157"/>
<feature type="domain" description="PAC" evidence="8">
    <location>
        <begin position="206"/>
        <end position="258"/>
    </location>
</feature>
<dbReference type="InterPro" id="IPR052162">
    <property type="entry name" value="Sensor_kinase/Photoreceptor"/>
</dbReference>
<keyword evidence="6" id="KW-0175">Coiled coil</keyword>
<accession>M0DNN7</accession>
<dbReference type="NCBIfam" id="TIGR00229">
    <property type="entry name" value="sensory_box"/>
    <property type="match status" value="3"/>
</dbReference>
<dbReference type="GO" id="GO:0004673">
    <property type="term" value="F:protein histidine kinase activity"/>
    <property type="evidence" value="ECO:0007669"/>
    <property type="project" value="UniProtKB-EC"/>
</dbReference>
<dbReference type="eggNOG" id="arCOG02329">
    <property type="taxonomic scope" value="Archaea"/>
</dbReference>
<evidence type="ECO:0000313" key="10">
    <source>
        <dbReference type="Proteomes" id="UP000011514"/>
    </source>
</evidence>
<protein>
    <recommendedName>
        <fullName evidence="2">histidine kinase</fullName>
        <ecNumber evidence="2">2.7.13.3</ecNumber>
    </recommendedName>
</protein>
<dbReference type="EMBL" id="AOJE01000070">
    <property type="protein sequence ID" value="ELZ36332.1"/>
    <property type="molecule type" value="Genomic_DNA"/>
</dbReference>
<proteinExistence type="predicted"/>
<dbReference type="Proteomes" id="UP000011514">
    <property type="component" value="Unassembled WGS sequence"/>
</dbReference>
<dbReference type="AlphaFoldDB" id="M0DNN7"/>